<dbReference type="CDD" id="cd01129">
    <property type="entry name" value="PulE-GspE-like"/>
    <property type="match status" value="1"/>
</dbReference>
<evidence type="ECO:0000256" key="1">
    <source>
        <dbReference type="ARBA" id="ARBA00006611"/>
    </source>
</evidence>
<keyword evidence="2" id="KW-0547">Nucleotide-binding</keyword>
<dbReference type="Proteomes" id="UP000177573">
    <property type="component" value="Unassembled WGS sequence"/>
</dbReference>
<evidence type="ECO:0000256" key="2">
    <source>
        <dbReference type="ARBA" id="ARBA00022741"/>
    </source>
</evidence>
<dbReference type="Pfam" id="PF00437">
    <property type="entry name" value="T2SSE"/>
    <property type="match status" value="1"/>
</dbReference>
<organism evidence="5 6">
    <name type="scientific">Candidatus Lloydbacteria bacterium RIFCSPLOWO2_02_FULL_51_11</name>
    <dbReference type="NCBI Taxonomy" id="1798667"/>
    <lineage>
        <taxon>Bacteria</taxon>
        <taxon>Candidatus Lloydiibacteriota</taxon>
    </lineage>
</organism>
<name>A0A1G2DNH8_9BACT</name>
<evidence type="ECO:0000259" key="4">
    <source>
        <dbReference type="PROSITE" id="PS00662"/>
    </source>
</evidence>
<dbReference type="InterPro" id="IPR027417">
    <property type="entry name" value="P-loop_NTPase"/>
</dbReference>
<proteinExistence type="inferred from homology"/>
<comment type="similarity">
    <text evidence="1">Belongs to the GSP E family.</text>
</comment>
<gene>
    <name evidence="5" type="ORF">A3J08_01510</name>
</gene>
<dbReference type="STRING" id="1798667.A3J08_01510"/>
<dbReference type="PANTHER" id="PTHR30258:SF2">
    <property type="entry name" value="COMG OPERON PROTEIN 1"/>
    <property type="match status" value="1"/>
</dbReference>
<dbReference type="Gene3D" id="3.40.50.300">
    <property type="entry name" value="P-loop containing nucleotide triphosphate hydrolases"/>
    <property type="match status" value="1"/>
</dbReference>
<dbReference type="SUPFAM" id="SSF52540">
    <property type="entry name" value="P-loop containing nucleoside triphosphate hydrolases"/>
    <property type="match status" value="1"/>
</dbReference>
<evidence type="ECO:0000313" key="6">
    <source>
        <dbReference type="Proteomes" id="UP000177573"/>
    </source>
</evidence>
<protein>
    <recommendedName>
        <fullName evidence="4">Bacterial type II secretion system protein E domain-containing protein</fullName>
    </recommendedName>
</protein>
<sequence length="450" mass="48767">MEKAWEYYKDVALSIETTGGILDISQEKIKGYLGNIKTTADVASAIQEALQGKKRYQTTALLELLIASAIATNASDIHIEPKEGEVEIRFRLDGVLHELSAVETNVSALLVSRIKLLSGMKLNVKDAAQDGRFSVNLDEDMEIRSSAIPGAYGESVVLRILNPKTIRVGFLDLGIEPYLLGLIEKEIAKPNGTIITTGPTGSGKTTTLYAFLKKLHTPEVKIVTIEDPIEYHLPGVTQTQVDQEGGYTFSEGLRSALRQDPDIIMVGEIRDNDTASTAIHAALTGHMVLSTLHTNDAAGAIPRLTDMGINPKVLGSALNAVLAQRLIRRLCDACKKQEPATDEERRYIETVVATLPERYKKEAAGVDFTSLFHVVGCDVCSSIGYKGRIGVYEAIIMDATIENSVKGGPSARELREVANAQGLLTLVQDGILKVIKGVTTLSELKRVVGE</sequence>
<dbReference type="PROSITE" id="PS00662">
    <property type="entry name" value="T2SP_E"/>
    <property type="match status" value="1"/>
</dbReference>
<evidence type="ECO:0000256" key="3">
    <source>
        <dbReference type="ARBA" id="ARBA00022840"/>
    </source>
</evidence>
<dbReference type="InterPro" id="IPR001482">
    <property type="entry name" value="T2SS/T4SS_dom"/>
</dbReference>
<dbReference type="PANTHER" id="PTHR30258">
    <property type="entry name" value="TYPE II SECRETION SYSTEM PROTEIN GSPE-RELATED"/>
    <property type="match status" value="1"/>
</dbReference>
<accession>A0A1G2DNH8</accession>
<dbReference type="GO" id="GO:0005524">
    <property type="term" value="F:ATP binding"/>
    <property type="evidence" value="ECO:0007669"/>
    <property type="project" value="UniProtKB-KW"/>
</dbReference>
<dbReference type="AlphaFoldDB" id="A0A1G2DNH8"/>
<dbReference type="GO" id="GO:0005886">
    <property type="term" value="C:plasma membrane"/>
    <property type="evidence" value="ECO:0007669"/>
    <property type="project" value="TreeGrafter"/>
</dbReference>
<feature type="domain" description="Bacterial type II secretion system protein E" evidence="4">
    <location>
        <begin position="257"/>
        <end position="271"/>
    </location>
</feature>
<dbReference type="EMBL" id="MHLR01000018">
    <property type="protein sequence ID" value="OGZ15063.1"/>
    <property type="molecule type" value="Genomic_DNA"/>
</dbReference>
<comment type="caution">
    <text evidence="5">The sequence shown here is derived from an EMBL/GenBank/DDBJ whole genome shotgun (WGS) entry which is preliminary data.</text>
</comment>
<dbReference type="GO" id="GO:0016887">
    <property type="term" value="F:ATP hydrolysis activity"/>
    <property type="evidence" value="ECO:0007669"/>
    <property type="project" value="TreeGrafter"/>
</dbReference>
<dbReference type="Gene3D" id="3.30.450.90">
    <property type="match status" value="1"/>
</dbReference>
<keyword evidence="3" id="KW-0067">ATP-binding</keyword>
<reference evidence="5 6" key="1">
    <citation type="journal article" date="2016" name="Nat. Commun.">
        <title>Thousands of microbial genomes shed light on interconnected biogeochemical processes in an aquifer system.</title>
        <authorList>
            <person name="Anantharaman K."/>
            <person name="Brown C.T."/>
            <person name="Hug L.A."/>
            <person name="Sharon I."/>
            <person name="Castelle C.J."/>
            <person name="Probst A.J."/>
            <person name="Thomas B.C."/>
            <person name="Singh A."/>
            <person name="Wilkins M.J."/>
            <person name="Karaoz U."/>
            <person name="Brodie E.L."/>
            <person name="Williams K.H."/>
            <person name="Hubbard S.S."/>
            <person name="Banfield J.F."/>
        </authorList>
    </citation>
    <scope>NUCLEOTIDE SEQUENCE [LARGE SCALE GENOMIC DNA]</scope>
</reference>
<evidence type="ECO:0000313" key="5">
    <source>
        <dbReference type="EMBL" id="OGZ15063.1"/>
    </source>
</evidence>